<dbReference type="SMART" id="SM00822">
    <property type="entry name" value="PKS_KR"/>
    <property type="match status" value="1"/>
</dbReference>
<evidence type="ECO:0000256" key="1">
    <source>
        <dbReference type="ARBA" id="ARBA00023002"/>
    </source>
</evidence>
<keyword evidence="1" id="KW-0560">Oxidoreductase</keyword>
<reference evidence="4 5" key="1">
    <citation type="submission" date="2018-12" db="EMBL/GenBank/DDBJ databases">
        <authorList>
            <person name="Criscuolo A."/>
        </authorList>
    </citation>
    <scope>NUCLEOTIDE SEQUENCE [LARGE SCALE GENOMIC DNA]</scope>
    <source>
        <strain evidence="4">ACIP1116281</strain>
    </source>
</reference>
<dbReference type="Gene3D" id="3.40.50.720">
    <property type="entry name" value="NAD(P)-binding Rossmann-like Domain"/>
    <property type="match status" value="1"/>
</dbReference>
<gene>
    <name evidence="4" type="ORF">DEVEQU_01562</name>
</gene>
<dbReference type="RefSeq" id="WP_126150011.1">
    <property type="nucleotide sequence ID" value="NZ_JBHTMH010000001.1"/>
</dbReference>
<dbReference type="Proteomes" id="UP000268844">
    <property type="component" value="Unassembled WGS sequence"/>
</dbReference>
<accession>A0A447IAA2</accession>
<evidence type="ECO:0000256" key="2">
    <source>
        <dbReference type="ARBA" id="ARBA00023445"/>
    </source>
</evidence>
<dbReference type="OrthoDB" id="9778052at2"/>
<dbReference type="InterPro" id="IPR001509">
    <property type="entry name" value="Epimerase_deHydtase"/>
</dbReference>
<feature type="domain" description="Ketoreductase" evidence="3">
    <location>
        <begin position="3"/>
        <end position="191"/>
    </location>
</feature>
<evidence type="ECO:0000313" key="4">
    <source>
        <dbReference type="EMBL" id="VDS04426.1"/>
    </source>
</evidence>
<dbReference type="InterPro" id="IPR050425">
    <property type="entry name" value="NAD(P)_dehydrat-like"/>
</dbReference>
<comment type="similarity">
    <text evidence="2">Belongs to the NAD(P)-dependent epimerase/dehydratase family. Dihydroflavonol-4-reductase subfamily.</text>
</comment>
<organism evidence="4 5">
    <name type="scientific">Devosia equisanguinis</name>
    <dbReference type="NCBI Taxonomy" id="2490941"/>
    <lineage>
        <taxon>Bacteria</taxon>
        <taxon>Pseudomonadati</taxon>
        <taxon>Pseudomonadota</taxon>
        <taxon>Alphaproteobacteria</taxon>
        <taxon>Hyphomicrobiales</taxon>
        <taxon>Devosiaceae</taxon>
        <taxon>Devosia</taxon>
    </lineage>
</organism>
<dbReference type="AlphaFoldDB" id="A0A447IAA2"/>
<dbReference type="InterPro" id="IPR057326">
    <property type="entry name" value="KR_dom"/>
</dbReference>
<dbReference type="FunFam" id="3.40.50.720:FF:000336">
    <property type="entry name" value="Aldehyde reductase"/>
    <property type="match status" value="1"/>
</dbReference>
<sequence>MSDRVLVTGISGFLGGHLALALLKSGYTVRGSVRNLEWAAAVRETLAAAGGDVTQLEFVALDLLSDSGWDEAMSGVRYLQHTASPFVLETPKDPQELIRPAVEGTRRALGAALRANVEHIVLTSSIAAIQYGHKSYERLLTEADWTRQDAPSTGAYPASKTLAERMAWQMVESAGRRNTLSVINPAGIFGPLLDSDPGTSSLLVRRLLDGRLPAVPRLYMACVDVRDVVALHVAAMTDPAFFGQRCIAAEGVYAMSEVGAVLRPAFPNRRVPTATLPNWIVRLAALFDRDIRDNMHEIGTPKRLDTTRAPRLLGRPLIGTPEAVIATGRSLVEHGLV</sequence>
<dbReference type="SUPFAM" id="SSF51735">
    <property type="entry name" value="NAD(P)-binding Rossmann-fold domains"/>
    <property type="match status" value="1"/>
</dbReference>
<dbReference type="EMBL" id="UZWD01000023">
    <property type="protein sequence ID" value="VDS04426.1"/>
    <property type="molecule type" value="Genomic_DNA"/>
</dbReference>
<proteinExistence type="inferred from homology"/>
<keyword evidence="5" id="KW-1185">Reference proteome</keyword>
<evidence type="ECO:0000313" key="5">
    <source>
        <dbReference type="Proteomes" id="UP000268844"/>
    </source>
</evidence>
<dbReference type="PANTHER" id="PTHR10366">
    <property type="entry name" value="NAD DEPENDENT EPIMERASE/DEHYDRATASE"/>
    <property type="match status" value="1"/>
</dbReference>
<dbReference type="Pfam" id="PF01370">
    <property type="entry name" value="Epimerase"/>
    <property type="match status" value="1"/>
</dbReference>
<dbReference type="GO" id="GO:0016616">
    <property type="term" value="F:oxidoreductase activity, acting on the CH-OH group of donors, NAD or NADP as acceptor"/>
    <property type="evidence" value="ECO:0007669"/>
    <property type="project" value="TreeGrafter"/>
</dbReference>
<dbReference type="PANTHER" id="PTHR10366:SF564">
    <property type="entry name" value="STEROL-4-ALPHA-CARBOXYLATE 3-DEHYDROGENASE, DECARBOXYLATING"/>
    <property type="match status" value="1"/>
</dbReference>
<protein>
    <submittedName>
        <fullName evidence="4">NAD dependent epimerase/dehydratase family protein</fullName>
    </submittedName>
</protein>
<dbReference type="InterPro" id="IPR036291">
    <property type="entry name" value="NAD(P)-bd_dom_sf"/>
</dbReference>
<name>A0A447IAA2_9HYPH</name>
<evidence type="ECO:0000259" key="3">
    <source>
        <dbReference type="SMART" id="SM00822"/>
    </source>
</evidence>